<dbReference type="PANTHER" id="PTHR10815">
    <property type="entry name" value="METHYLATED-DNA--PROTEIN-CYSTEINE METHYLTRANSFERASE"/>
    <property type="match status" value="1"/>
</dbReference>
<gene>
    <name evidence="12" type="primary">ada</name>
    <name evidence="12" type="ORF">IWT5_00831</name>
</gene>
<comment type="caution">
    <text evidence="12">The sequence shown here is derived from an EMBL/GenBank/DDBJ whole genome shotgun (WGS) entry which is preliminary data.</text>
</comment>
<keyword evidence="4 9" id="KW-0489">Methyltransferase</keyword>
<evidence type="ECO:0000256" key="1">
    <source>
        <dbReference type="ARBA" id="ARBA00001286"/>
    </source>
</evidence>
<evidence type="ECO:0000256" key="6">
    <source>
        <dbReference type="ARBA" id="ARBA00022763"/>
    </source>
</evidence>
<dbReference type="Pfam" id="PF02870">
    <property type="entry name" value="Methyltransf_1N"/>
    <property type="match status" value="1"/>
</dbReference>
<dbReference type="PROSITE" id="PS00374">
    <property type="entry name" value="MGMT"/>
    <property type="match status" value="1"/>
</dbReference>
<comment type="catalytic activity">
    <reaction evidence="1 9">
        <text>a 4-O-methyl-thymidine in DNA + L-cysteinyl-[protein] = a thymidine in DNA + S-methyl-L-cysteinyl-[protein]</text>
        <dbReference type="Rhea" id="RHEA:53428"/>
        <dbReference type="Rhea" id="RHEA-COMP:10131"/>
        <dbReference type="Rhea" id="RHEA-COMP:10132"/>
        <dbReference type="Rhea" id="RHEA-COMP:13555"/>
        <dbReference type="Rhea" id="RHEA-COMP:13556"/>
        <dbReference type="ChEBI" id="CHEBI:29950"/>
        <dbReference type="ChEBI" id="CHEBI:82612"/>
        <dbReference type="ChEBI" id="CHEBI:137386"/>
        <dbReference type="ChEBI" id="CHEBI:137387"/>
        <dbReference type="EC" id="2.1.1.63"/>
    </reaction>
</comment>
<evidence type="ECO:0000313" key="12">
    <source>
        <dbReference type="EMBL" id="GAX07681.1"/>
    </source>
</evidence>
<dbReference type="Gene3D" id="3.30.160.70">
    <property type="entry name" value="Methylated DNA-protein cysteine methyltransferase domain"/>
    <property type="match status" value="1"/>
</dbReference>
<dbReference type="Pfam" id="PF01035">
    <property type="entry name" value="DNA_binding_1"/>
    <property type="match status" value="1"/>
</dbReference>
<evidence type="ECO:0000256" key="7">
    <source>
        <dbReference type="ARBA" id="ARBA00023204"/>
    </source>
</evidence>
<dbReference type="InterPro" id="IPR014048">
    <property type="entry name" value="MethylDNA_cys_MeTrfase_DNA-bd"/>
</dbReference>
<evidence type="ECO:0000256" key="4">
    <source>
        <dbReference type="ARBA" id="ARBA00022603"/>
    </source>
</evidence>
<comment type="subcellular location">
    <subcellularLocation>
        <location evidence="9">Cytoplasm</location>
    </subcellularLocation>
</comment>
<dbReference type="GO" id="GO:0003908">
    <property type="term" value="F:methylated-DNA-[protein]-cysteine S-methyltransferase activity"/>
    <property type="evidence" value="ECO:0007669"/>
    <property type="project" value="UniProtKB-UniRule"/>
</dbReference>
<dbReference type="NCBIfam" id="TIGR00589">
    <property type="entry name" value="ogt"/>
    <property type="match status" value="1"/>
</dbReference>
<keyword evidence="13" id="KW-1185">Reference proteome</keyword>
<protein>
    <recommendedName>
        <fullName evidence="9">Methylated-DNA--protein-cysteine methyltransferase</fullName>
        <ecNumber evidence="9">2.1.1.63</ecNumber>
    </recommendedName>
    <alternativeName>
        <fullName evidence="9">6-O-methylguanine-DNA methyltransferase</fullName>
        <shortName evidence="9">MGMT</shortName>
    </alternativeName>
    <alternativeName>
        <fullName evidence="9">O-6-methylguanine-DNA-alkyltransferase</fullName>
    </alternativeName>
</protein>
<dbReference type="InterPro" id="IPR001497">
    <property type="entry name" value="MethylDNA_cys_MeTrfase_AS"/>
</dbReference>
<dbReference type="InterPro" id="IPR036631">
    <property type="entry name" value="MGMT_N_sf"/>
</dbReference>
<dbReference type="GO" id="GO:0005737">
    <property type="term" value="C:cytoplasm"/>
    <property type="evidence" value="ECO:0007669"/>
    <property type="project" value="UniProtKB-SubCell"/>
</dbReference>
<evidence type="ECO:0000259" key="11">
    <source>
        <dbReference type="Pfam" id="PF02870"/>
    </source>
</evidence>
<dbReference type="PANTHER" id="PTHR10815:SF5">
    <property type="entry name" value="METHYLATED-DNA--PROTEIN-CYSTEINE METHYLTRANSFERASE"/>
    <property type="match status" value="1"/>
</dbReference>
<evidence type="ECO:0000256" key="9">
    <source>
        <dbReference type="HAMAP-Rule" id="MF_00772"/>
    </source>
</evidence>
<dbReference type="AlphaFoldDB" id="A0A1Z5J1T1"/>
<proteinExistence type="inferred from homology"/>
<evidence type="ECO:0000256" key="3">
    <source>
        <dbReference type="ARBA" id="ARBA00022490"/>
    </source>
</evidence>
<dbReference type="SUPFAM" id="SSF53155">
    <property type="entry name" value="Methylated DNA-protein cysteine methyltransferase domain"/>
    <property type="match status" value="1"/>
</dbReference>
<dbReference type="RefSeq" id="WP_098824056.1">
    <property type="nucleotide sequence ID" value="NZ_BCMJ01000003.1"/>
</dbReference>
<dbReference type="GO" id="GO:0006307">
    <property type="term" value="P:DNA alkylation repair"/>
    <property type="evidence" value="ECO:0007669"/>
    <property type="project" value="UniProtKB-UniRule"/>
</dbReference>
<keyword evidence="5 9" id="KW-0808">Transferase</keyword>
<comment type="function">
    <text evidence="9">Involved in the cellular defense against the biological effects of O6-methylguanine (O6-MeG) and O4-methylthymine (O4-MeT) in DNA. Repairs the methylated nucleobase in DNA by stoichiometrically transferring the methyl group to a cysteine residue in the enzyme. This is a suicide reaction: the enzyme is irreversibly inactivated.</text>
</comment>
<dbReference type="Proteomes" id="UP000223370">
    <property type="component" value="Unassembled WGS sequence"/>
</dbReference>
<comment type="catalytic activity">
    <reaction evidence="8 9">
        <text>a 6-O-methyl-2'-deoxyguanosine in DNA + L-cysteinyl-[protein] = S-methyl-L-cysteinyl-[protein] + a 2'-deoxyguanosine in DNA</text>
        <dbReference type="Rhea" id="RHEA:24000"/>
        <dbReference type="Rhea" id="RHEA-COMP:10131"/>
        <dbReference type="Rhea" id="RHEA-COMP:10132"/>
        <dbReference type="Rhea" id="RHEA-COMP:11367"/>
        <dbReference type="Rhea" id="RHEA-COMP:11368"/>
        <dbReference type="ChEBI" id="CHEBI:29950"/>
        <dbReference type="ChEBI" id="CHEBI:82612"/>
        <dbReference type="ChEBI" id="CHEBI:85445"/>
        <dbReference type="ChEBI" id="CHEBI:85448"/>
        <dbReference type="EC" id="2.1.1.63"/>
    </reaction>
</comment>
<keyword evidence="3 9" id="KW-0963">Cytoplasm</keyword>
<dbReference type="EC" id="2.1.1.63" evidence="9"/>
<dbReference type="InterPro" id="IPR036388">
    <property type="entry name" value="WH-like_DNA-bd_sf"/>
</dbReference>
<evidence type="ECO:0000313" key="13">
    <source>
        <dbReference type="Proteomes" id="UP000223370"/>
    </source>
</evidence>
<keyword evidence="6 9" id="KW-0227">DNA damage</keyword>
<dbReference type="InterPro" id="IPR036217">
    <property type="entry name" value="MethylDNA_cys_MeTrfase_DNAb"/>
</dbReference>
<dbReference type="SUPFAM" id="SSF46767">
    <property type="entry name" value="Methylated DNA-protein cysteine methyltransferase, C-terminal domain"/>
    <property type="match status" value="1"/>
</dbReference>
<name>A0A1Z5J1T1_9LACO</name>
<dbReference type="HAMAP" id="MF_00772">
    <property type="entry name" value="OGT"/>
    <property type="match status" value="1"/>
</dbReference>
<reference evidence="12 13" key="1">
    <citation type="submission" date="2015-11" db="EMBL/GenBank/DDBJ databases">
        <title>Draft genome sequences of new species of the genus Lactobacillus isolated from orchardgrass silage.</title>
        <authorList>
            <person name="Tohno M."/>
            <person name="Tanizawa Y."/>
            <person name="Arita M."/>
        </authorList>
    </citation>
    <scope>NUCLEOTIDE SEQUENCE [LARGE SCALE GENOMIC DNA]</scope>
    <source>
        <strain evidence="12 13">IWT5</strain>
    </source>
</reference>
<feature type="domain" description="Methylated-DNA-[protein]-cysteine S-methyltransferase DNA binding" evidence="10">
    <location>
        <begin position="79"/>
        <end position="163"/>
    </location>
</feature>
<dbReference type="FunFam" id="1.10.10.10:FF:000214">
    <property type="entry name" value="Methylated-DNA--protein-cysteine methyltransferase"/>
    <property type="match status" value="1"/>
</dbReference>
<feature type="domain" description="Methylguanine DNA methyltransferase ribonuclease-like" evidence="11">
    <location>
        <begin position="1"/>
        <end position="74"/>
    </location>
</feature>
<comment type="miscellaneous">
    <text evidence="9">This enzyme catalyzes only one turnover and therefore is not strictly catalytic. According to one definition, an enzyme is a biocatalyst that acts repeatedly and over many reaction cycles.</text>
</comment>
<evidence type="ECO:0000259" key="10">
    <source>
        <dbReference type="Pfam" id="PF01035"/>
    </source>
</evidence>
<dbReference type="InterPro" id="IPR023546">
    <property type="entry name" value="MGMT"/>
</dbReference>
<evidence type="ECO:0000256" key="5">
    <source>
        <dbReference type="ARBA" id="ARBA00022679"/>
    </source>
</evidence>
<dbReference type="InterPro" id="IPR008332">
    <property type="entry name" value="MethylG_MeTrfase_N"/>
</dbReference>
<dbReference type="Gene3D" id="1.10.10.10">
    <property type="entry name" value="Winged helix-like DNA-binding domain superfamily/Winged helix DNA-binding domain"/>
    <property type="match status" value="1"/>
</dbReference>
<evidence type="ECO:0000256" key="8">
    <source>
        <dbReference type="ARBA" id="ARBA00049348"/>
    </source>
</evidence>
<accession>A0A1Z5J1T1</accession>
<dbReference type="GO" id="GO:0032259">
    <property type="term" value="P:methylation"/>
    <property type="evidence" value="ECO:0007669"/>
    <property type="project" value="UniProtKB-KW"/>
</dbReference>
<organism evidence="12 13">
    <name type="scientific">Secundilactobacillus silagincola</name>
    <dbReference type="NCBI Taxonomy" id="1714681"/>
    <lineage>
        <taxon>Bacteria</taxon>
        <taxon>Bacillati</taxon>
        <taxon>Bacillota</taxon>
        <taxon>Bacilli</taxon>
        <taxon>Lactobacillales</taxon>
        <taxon>Lactobacillaceae</taxon>
        <taxon>Secundilactobacillus</taxon>
    </lineage>
</organism>
<dbReference type="CDD" id="cd06445">
    <property type="entry name" value="ATase"/>
    <property type="match status" value="1"/>
</dbReference>
<sequence length="165" mass="18252">MLQTTYSSPLGKLILLANTDALLGVWYVDQAYLGAKYDLAKIDHSGSPILTQTTEWLDDYFSGRQPAINRLPLAPQTTPFRQQVYQILTTIPYGETMTYQQITERLTQLNHHPTGSARAVGGAVGHNPISIIIPCHRVIGKNGSLTGYAGGLNRKRKLLAFEQQN</sequence>
<feature type="active site" description="Nucleophile; methyl group acceptor" evidence="9">
    <location>
        <position position="135"/>
    </location>
</feature>
<evidence type="ECO:0000256" key="2">
    <source>
        <dbReference type="ARBA" id="ARBA00008711"/>
    </source>
</evidence>
<dbReference type="OrthoDB" id="9802228at2"/>
<comment type="similarity">
    <text evidence="2 9">Belongs to the MGMT family.</text>
</comment>
<keyword evidence="7 9" id="KW-0234">DNA repair</keyword>
<dbReference type="EMBL" id="BCMJ01000003">
    <property type="protein sequence ID" value="GAX07681.1"/>
    <property type="molecule type" value="Genomic_DNA"/>
</dbReference>